<protein>
    <submittedName>
        <fullName evidence="1">Uncharacterized protein</fullName>
    </submittedName>
</protein>
<proteinExistence type="predicted"/>
<sequence length="50" mass="5916">MKYRRIIYVLVLGFISSCSNEKVPNDERAILKESILDAYKNFDESFSIWI</sequence>
<dbReference type="EMBL" id="UOFU01000308">
    <property type="protein sequence ID" value="VAX03064.1"/>
    <property type="molecule type" value="Genomic_DNA"/>
</dbReference>
<evidence type="ECO:0000313" key="1">
    <source>
        <dbReference type="EMBL" id="VAX03064.1"/>
    </source>
</evidence>
<dbReference type="PROSITE" id="PS51257">
    <property type="entry name" value="PROKAR_LIPOPROTEIN"/>
    <property type="match status" value="1"/>
</dbReference>
<dbReference type="AlphaFoldDB" id="A0A3B1ATD0"/>
<accession>A0A3B1ATD0</accession>
<organism evidence="1">
    <name type="scientific">hydrothermal vent metagenome</name>
    <dbReference type="NCBI Taxonomy" id="652676"/>
    <lineage>
        <taxon>unclassified sequences</taxon>
        <taxon>metagenomes</taxon>
        <taxon>ecological metagenomes</taxon>
    </lineage>
</organism>
<gene>
    <name evidence="1" type="ORF">MNBD_GAMMA20-1689</name>
</gene>
<name>A0A3B1ATD0_9ZZZZ</name>
<reference evidence="1" key="1">
    <citation type="submission" date="2018-06" db="EMBL/GenBank/DDBJ databases">
        <authorList>
            <person name="Zhirakovskaya E."/>
        </authorList>
    </citation>
    <scope>NUCLEOTIDE SEQUENCE</scope>
</reference>